<dbReference type="NCBIfam" id="TIGR03359">
    <property type="entry name" value="VI_chp_6"/>
    <property type="match status" value="1"/>
</dbReference>
<dbReference type="OrthoDB" id="9763676at2"/>
<organism evidence="1 2">
    <name type="scientific">Trinickia caryophylli</name>
    <name type="common">Paraburkholderia caryophylli</name>
    <dbReference type="NCBI Taxonomy" id="28094"/>
    <lineage>
        <taxon>Bacteria</taxon>
        <taxon>Pseudomonadati</taxon>
        <taxon>Pseudomonadota</taxon>
        <taxon>Betaproteobacteria</taxon>
        <taxon>Burkholderiales</taxon>
        <taxon>Burkholderiaceae</taxon>
        <taxon>Trinickia</taxon>
    </lineage>
</organism>
<dbReference type="AlphaFoldDB" id="A0A1X7H603"/>
<sequence>MTDHLLPEYERELAILRRSMAEFAKRHPKAAARLAIAGEHSEDPHVERLLQSAAFLYARASTRINDDYPEFTTALLELVYPEYLRPFPSCSIAHFAGTDTVAKLASPAVIERGAELKTRTGEYTFRTAYDVVFSPLRITEARYTLPSSAPAKARLRERTTGILSITLALPAATTAIPPRARVFIDGNRRTVAATLDTLLLRATSAQVEADSTGQWLALDAVPFSPAGFRDDEALIERNASAQSQFRLLLEYFAFPEKFDFVDIDIAALLKITGPCRQVTIHLPIEDLPYDSSPARALATLSAANFRLHCTPVINLFECPAEPVLLKEVDTAVYPVVPQTLLTSDASVYWIDEVRLKERDTKEANITTIQPYYSLPHLGTQQAIYWHAERGGRLAELVSGRDMLLTLVDERGSTVEVDAHQIEADLRCTNGNFPAALETGDPRGDFAYAQSAISGRIAMLCSPTTSTVRPHKPRQMWDMIGMMPANATALMENGLPTFKALLELHLPAHTSGAQRHIDGIAGLACELALEWLPMEPQPMLARGIRVRVSIDDAALEDCAISTLAHAFESVLRVYAPTNSFVQVSLTSAHTGATLMLGEPLPGKTPLI</sequence>
<protein>
    <submittedName>
        <fullName evidence="1">Type VI secretion system protein ImpG</fullName>
    </submittedName>
</protein>
<keyword evidence="2" id="KW-1185">Reference proteome</keyword>
<dbReference type="PANTHER" id="PTHR35370:SF1">
    <property type="entry name" value="TYPE VI SECRETION SYSTEM COMPONENT TSSF1"/>
    <property type="match status" value="1"/>
</dbReference>
<reference evidence="2" key="1">
    <citation type="submission" date="2017-04" db="EMBL/GenBank/DDBJ databases">
        <authorList>
            <person name="Varghese N."/>
            <person name="Submissions S."/>
        </authorList>
    </citation>
    <scope>NUCLEOTIDE SEQUENCE [LARGE SCALE GENOMIC DNA]</scope>
    <source>
        <strain evidence="2">Ballard 720</strain>
    </source>
</reference>
<accession>A0A1X7H603</accession>
<dbReference type="InterPro" id="IPR010272">
    <property type="entry name" value="T6SS_TssF"/>
</dbReference>
<dbReference type="GeneID" id="95549950"/>
<dbReference type="Proteomes" id="UP000192911">
    <property type="component" value="Unassembled WGS sequence"/>
</dbReference>
<evidence type="ECO:0000313" key="2">
    <source>
        <dbReference type="Proteomes" id="UP000192911"/>
    </source>
</evidence>
<dbReference type="PANTHER" id="PTHR35370">
    <property type="entry name" value="CYTOPLASMIC PROTEIN-RELATED-RELATED"/>
    <property type="match status" value="1"/>
</dbReference>
<dbReference type="RefSeq" id="WP_139831225.1">
    <property type="nucleotide sequence ID" value="NZ_BSQD01000009.1"/>
</dbReference>
<proteinExistence type="predicted"/>
<dbReference type="EMBL" id="FXAH01000022">
    <property type="protein sequence ID" value="SMF80166.1"/>
    <property type="molecule type" value="Genomic_DNA"/>
</dbReference>
<evidence type="ECO:0000313" key="1">
    <source>
        <dbReference type="EMBL" id="SMF80166.1"/>
    </source>
</evidence>
<dbReference type="Pfam" id="PF05947">
    <property type="entry name" value="T6SS_TssF"/>
    <property type="match status" value="1"/>
</dbReference>
<gene>
    <name evidence="1" type="ORF">SAMN06295900_1226</name>
</gene>
<dbReference type="PIRSF" id="PIRSF028304">
    <property type="entry name" value="UCP028304"/>
    <property type="match status" value="1"/>
</dbReference>
<name>A0A1X7H603_TRICW</name>
<dbReference type="STRING" id="28094.SAMN06295900_1226"/>